<keyword evidence="5" id="KW-1185">Reference proteome</keyword>
<feature type="transmembrane region" description="Helical" evidence="2">
    <location>
        <begin position="204"/>
        <end position="229"/>
    </location>
</feature>
<comment type="caution">
    <text evidence="4">The sequence shown here is derived from an EMBL/GenBank/DDBJ whole genome shotgun (WGS) entry which is preliminary data.</text>
</comment>
<evidence type="ECO:0000256" key="1">
    <source>
        <dbReference type="SAM" id="MobiDB-lite"/>
    </source>
</evidence>
<dbReference type="EMBL" id="JAAKZV010000010">
    <property type="protein sequence ID" value="NGN63187.1"/>
    <property type="molecule type" value="Genomic_DNA"/>
</dbReference>
<feature type="region of interest" description="Disordered" evidence="1">
    <location>
        <begin position="41"/>
        <end position="76"/>
    </location>
</feature>
<feature type="compositionally biased region" description="Low complexity" evidence="1">
    <location>
        <begin position="297"/>
        <end position="308"/>
    </location>
</feature>
<feature type="transmembrane region" description="Helical" evidence="2">
    <location>
        <begin position="483"/>
        <end position="502"/>
    </location>
</feature>
<reference evidence="4 5" key="1">
    <citation type="submission" date="2020-02" db="EMBL/GenBank/DDBJ databases">
        <title>Whole-genome analyses of novel actinobacteria.</title>
        <authorList>
            <person name="Sahin N."/>
        </authorList>
    </citation>
    <scope>NUCLEOTIDE SEQUENCE [LARGE SCALE GENOMIC DNA]</scope>
    <source>
        <strain evidence="4 5">A7024</strain>
    </source>
</reference>
<evidence type="ECO:0000313" key="4">
    <source>
        <dbReference type="EMBL" id="NGN63187.1"/>
    </source>
</evidence>
<evidence type="ECO:0008006" key="6">
    <source>
        <dbReference type="Google" id="ProtNLM"/>
    </source>
</evidence>
<feature type="region of interest" description="Disordered" evidence="1">
    <location>
        <begin position="642"/>
        <end position="669"/>
    </location>
</feature>
<feature type="region of interest" description="Disordered" evidence="1">
    <location>
        <begin position="289"/>
        <end position="308"/>
    </location>
</feature>
<accession>A0A6G4TVW6</accession>
<dbReference type="RefSeq" id="WP_165232051.1">
    <property type="nucleotide sequence ID" value="NZ_JAAKZV010000010.1"/>
</dbReference>
<feature type="transmembrane region" description="Helical" evidence="2">
    <location>
        <begin position="509"/>
        <end position="530"/>
    </location>
</feature>
<keyword evidence="2" id="KW-0472">Membrane</keyword>
<dbReference type="AlphaFoldDB" id="A0A6G4TVW6"/>
<keyword evidence="3" id="KW-0732">Signal</keyword>
<feature type="transmembrane region" description="Helical" evidence="2">
    <location>
        <begin position="443"/>
        <end position="471"/>
    </location>
</feature>
<feature type="signal peptide" evidence="3">
    <location>
        <begin position="1"/>
        <end position="34"/>
    </location>
</feature>
<gene>
    <name evidence="4" type="ORF">G5C51_04595</name>
</gene>
<name>A0A6G4TVW6_9ACTN</name>
<sequence length="669" mass="70761">MRRPKVFARLGSAYGRRRVLVVAMLAATSFTLLGPLTNAVADPTDPPAPDPAATAPADPGAGGTGDTGEDGYNLDDISPADKEALEDFEKSQKEKLSDSEQAKLLGVDAEKMRTSKQEGGVLSIFNVTDANGVPISVYDVGNGEKEFLDLDWQNGVINLLTELCFMAIKWLVAFCCWLIAWALGFGLAQILLKPVLAVANALHTQVIYTLGLPGLLLAACALICAWHIFFGDRARGWGDAALSVVISAVAATTVFSPTSVLMSGENGGAVGTVKQLSLAVADVIVDAGAPEDNPRETNPNPTADNTTTGVLVRPITDALTDAFIVRPSQLIKYGRTFDDDCTKLYADAMLQQATWERAENERRDKAKSFVSKGINGVLNTIQPANALINGSFTEGPAGDVGAWAYGLGWDWAKNHYGEPPLEKFEAKCVPNAGDAKRASWDKLIGCAFILIAALIIVALGCYIAATFLMAQARIAYDAVRGEAALVAGIAPGAGRAYLWGWLASVARSLVEMFTAAMLLGLFIVAVRALMEVPAKEFGTGGLTLRFLILDIICLAAMKKRKALALKSKEIGRNIRTRLSSNRIGGIGNSVLATPPAPAGPLPSPRRVVNTLAQVAMVGGALATGNAAGAAAGALRRDGAAALATRLNRRRGGRRPAPRPRPNRPRNQRP</sequence>
<feature type="chain" id="PRO_5039421339" description="Integral membrane protein" evidence="3">
    <location>
        <begin position="35"/>
        <end position="669"/>
    </location>
</feature>
<keyword evidence="2" id="KW-1133">Transmembrane helix</keyword>
<proteinExistence type="predicted"/>
<feature type="compositionally biased region" description="Basic residues" evidence="1">
    <location>
        <begin position="646"/>
        <end position="669"/>
    </location>
</feature>
<organism evidence="4 5">
    <name type="scientific">Streptomyces coryli</name>
    <dbReference type="NCBI Taxonomy" id="1128680"/>
    <lineage>
        <taxon>Bacteria</taxon>
        <taxon>Bacillati</taxon>
        <taxon>Actinomycetota</taxon>
        <taxon>Actinomycetes</taxon>
        <taxon>Kitasatosporales</taxon>
        <taxon>Streptomycetaceae</taxon>
        <taxon>Streptomyces</taxon>
    </lineage>
</organism>
<evidence type="ECO:0000256" key="2">
    <source>
        <dbReference type="SAM" id="Phobius"/>
    </source>
</evidence>
<feature type="transmembrane region" description="Helical" evidence="2">
    <location>
        <begin position="170"/>
        <end position="192"/>
    </location>
</feature>
<evidence type="ECO:0000256" key="3">
    <source>
        <dbReference type="SAM" id="SignalP"/>
    </source>
</evidence>
<evidence type="ECO:0000313" key="5">
    <source>
        <dbReference type="Proteomes" id="UP000481583"/>
    </source>
</evidence>
<protein>
    <recommendedName>
        <fullName evidence="6">Integral membrane protein</fullName>
    </recommendedName>
</protein>
<keyword evidence="2" id="KW-0812">Transmembrane</keyword>
<dbReference type="Proteomes" id="UP000481583">
    <property type="component" value="Unassembled WGS sequence"/>
</dbReference>
<feature type="transmembrane region" description="Helical" evidence="2">
    <location>
        <begin position="542"/>
        <end position="558"/>
    </location>
</feature>